<evidence type="ECO:0000313" key="1">
    <source>
        <dbReference type="EMBL" id="KDR16810.1"/>
    </source>
</evidence>
<sequence length="112" mass="13047">MTRVNMGQHQNDIDRRKPKFSRWRTFLSVILSTTESTWTRMGVNPGIRDEKPVTNVSAMARSLKLLDFLQRLDGFQYLVVWSVTHLHSSWTLECGIDRFVANCRKKAHVNRG</sequence>
<protein>
    <submittedName>
        <fullName evidence="1">Uncharacterized protein</fullName>
    </submittedName>
</protein>
<dbReference type="EMBL" id="KK852773">
    <property type="protein sequence ID" value="KDR16810.1"/>
    <property type="molecule type" value="Genomic_DNA"/>
</dbReference>
<dbReference type="AlphaFoldDB" id="A0A067RDD6"/>
<proteinExistence type="predicted"/>
<reference evidence="1 2" key="1">
    <citation type="journal article" date="2014" name="Nat. Commun.">
        <title>Molecular traces of alternative social organization in a termite genome.</title>
        <authorList>
            <person name="Terrapon N."/>
            <person name="Li C."/>
            <person name="Robertson H.M."/>
            <person name="Ji L."/>
            <person name="Meng X."/>
            <person name="Booth W."/>
            <person name="Chen Z."/>
            <person name="Childers C.P."/>
            <person name="Glastad K.M."/>
            <person name="Gokhale K."/>
            <person name="Gowin J."/>
            <person name="Gronenberg W."/>
            <person name="Hermansen R.A."/>
            <person name="Hu H."/>
            <person name="Hunt B.G."/>
            <person name="Huylmans A.K."/>
            <person name="Khalil S.M."/>
            <person name="Mitchell R.D."/>
            <person name="Munoz-Torres M.C."/>
            <person name="Mustard J.A."/>
            <person name="Pan H."/>
            <person name="Reese J.T."/>
            <person name="Scharf M.E."/>
            <person name="Sun F."/>
            <person name="Vogel H."/>
            <person name="Xiao J."/>
            <person name="Yang W."/>
            <person name="Yang Z."/>
            <person name="Yang Z."/>
            <person name="Zhou J."/>
            <person name="Zhu J."/>
            <person name="Brent C.S."/>
            <person name="Elsik C.G."/>
            <person name="Goodisman M.A."/>
            <person name="Liberles D.A."/>
            <person name="Roe R.M."/>
            <person name="Vargo E.L."/>
            <person name="Vilcinskas A."/>
            <person name="Wang J."/>
            <person name="Bornberg-Bauer E."/>
            <person name="Korb J."/>
            <person name="Zhang G."/>
            <person name="Liebig J."/>
        </authorList>
    </citation>
    <scope>NUCLEOTIDE SEQUENCE [LARGE SCALE GENOMIC DNA]</scope>
    <source>
        <tissue evidence="1">Whole organism</tissue>
    </source>
</reference>
<organism evidence="1 2">
    <name type="scientific">Zootermopsis nevadensis</name>
    <name type="common">Dampwood termite</name>
    <dbReference type="NCBI Taxonomy" id="136037"/>
    <lineage>
        <taxon>Eukaryota</taxon>
        <taxon>Metazoa</taxon>
        <taxon>Ecdysozoa</taxon>
        <taxon>Arthropoda</taxon>
        <taxon>Hexapoda</taxon>
        <taxon>Insecta</taxon>
        <taxon>Pterygota</taxon>
        <taxon>Neoptera</taxon>
        <taxon>Polyneoptera</taxon>
        <taxon>Dictyoptera</taxon>
        <taxon>Blattodea</taxon>
        <taxon>Blattoidea</taxon>
        <taxon>Termitoidae</taxon>
        <taxon>Termopsidae</taxon>
        <taxon>Zootermopsis</taxon>
    </lineage>
</organism>
<dbReference type="InParanoid" id="A0A067RDD6"/>
<evidence type="ECO:0000313" key="2">
    <source>
        <dbReference type="Proteomes" id="UP000027135"/>
    </source>
</evidence>
<dbReference type="Proteomes" id="UP000027135">
    <property type="component" value="Unassembled WGS sequence"/>
</dbReference>
<keyword evidence="2" id="KW-1185">Reference proteome</keyword>
<accession>A0A067RDD6</accession>
<gene>
    <name evidence="1" type="ORF">L798_09475</name>
</gene>
<name>A0A067RDD6_ZOONE</name>